<keyword evidence="2" id="KW-0472">Membrane</keyword>
<comment type="caution">
    <text evidence="3">The sequence shown here is derived from an EMBL/GenBank/DDBJ whole genome shotgun (WGS) entry which is preliminary data.</text>
</comment>
<evidence type="ECO:0000256" key="1">
    <source>
        <dbReference type="SAM" id="Coils"/>
    </source>
</evidence>
<keyword evidence="4" id="KW-1185">Reference proteome</keyword>
<dbReference type="EMBL" id="MUEK01000009">
    <property type="protein sequence ID" value="OOE39340.1"/>
    <property type="molecule type" value="Genomic_DNA"/>
</dbReference>
<feature type="transmembrane region" description="Helical" evidence="2">
    <location>
        <begin position="335"/>
        <end position="356"/>
    </location>
</feature>
<feature type="coiled-coil region" evidence="1">
    <location>
        <begin position="164"/>
        <end position="198"/>
    </location>
</feature>
<keyword evidence="1" id="KW-0175">Coiled coil</keyword>
<sequence>MKVVLRKHLQWFLCLGIILAAGIYYGVLATDRYVSQANVVLKSPEIIPTGLSVSSLLSGTSGAGDLLLLKEHLESVDMTTKLQKDLDLRHHYAQEDIDFIARLSNADVPLELFHQYLRKRIKIEFDDYTKVLRIRVEAYTPEMAQQIAETLLNEGEKHMNAMGRRLAQEQLNFIEKQVNTMSDRLHQAREKLLAYQNQHNLISPKATVEETLKIIAELKGQLAVTQSKRQALSSFQTARSPEMQRLKSEINALESQVKQEKRLLTQNKDNALNRVTAEYKTLEMQAKFALELYSNALTALETTRVETARKLKQVSVLQYPSLPEYSTEPRRFHNWVVWSLMSVFFFAAVHLGRSIIRDHRD</sequence>
<feature type="coiled-coil region" evidence="1">
    <location>
        <begin position="243"/>
        <end position="270"/>
    </location>
</feature>
<keyword evidence="2" id="KW-1133">Transmembrane helix</keyword>
<dbReference type="AlphaFoldDB" id="A0AB36JWQ4"/>
<evidence type="ECO:0000256" key="2">
    <source>
        <dbReference type="SAM" id="Phobius"/>
    </source>
</evidence>
<protein>
    <submittedName>
        <fullName evidence="3">Chain-length determining protein</fullName>
    </submittedName>
</protein>
<dbReference type="GO" id="GO:0005886">
    <property type="term" value="C:plasma membrane"/>
    <property type="evidence" value="ECO:0007669"/>
    <property type="project" value="TreeGrafter"/>
</dbReference>
<gene>
    <name evidence="3" type="ORF">BZG00_10660</name>
</gene>
<name>A0AB36JWQ4_9GAMM</name>
<dbReference type="PANTHER" id="PTHR32309:SF13">
    <property type="entry name" value="FERRIC ENTEROBACTIN TRANSPORT PROTEIN FEPE"/>
    <property type="match status" value="1"/>
</dbReference>
<dbReference type="GO" id="GO:0004713">
    <property type="term" value="F:protein tyrosine kinase activity"/>
    <property type="evidence" value="ECO:0007669"/>
    <property type="project" value="TreeGrafter"/>
</dbReference>
<proteinExistence type="predicted"/>
<organism evidence="3 4">
    <name type="scientific">Salinivibrio kushneri</name>
    <dbReference type="NCBI Taxonomy" id="1908198"/>
    <lineage>
        <taxon>Bacteria</taxon>
        <taxon>Pseudomonadati</taxon>
        <taxon>Pseudomonadota</taxon>
        <taxon>Gammaproteobacteria</taxon>
        <taxon>Vibrionales</taxon>
        <taxon>Vibrionaceae</taxon>
        <taxon>Salinivibrio</taxon>
    </lineage>
</organism>
<reference evidence="3 4" key="1">
    <citation type="journal article" date="2017" name="Genome Announc.">
        <title>Draft Genome Sequences of Salinivibrio proteolyticus, Salinivibrio sharmensis, Salinivibrio siamensis, Salinivibrio costicola subsp. alcaliphilus, Salinivibrio costicola subsp. vallismortis, and 29 New Isolates Belonging to the Genus Salinivibrio.</title>
        <authorList>
            <person name="Lopez-Hermoso C."/>
            <person name="de la Haba R.R."/>
            <person name="Sanchez-Porro C."/>
            <person name="Bayliss S.C."/>
            <person name="Feil E.J."/>
            <person name="Ventosa A."/>
        </authorList>
    </citation>
    <scope>NUCLEOTIDE SEQUENCE [LARGE SCALE GENOMIC DNA]</scope>
    <source>
        <strain evidence="3 4">AL184</strain>
    </source>
</reference>
<feature type="transmembrane region" description="Helical" evidence="2">
    <location>
        <begin position="9"/>
        <end position="28"/>
    </location>
</feature>
<dbReference type="RefSeq" id="WP_077659456.1">
    <property type="nucleotide sequence ID" value="NZ_CP040021.1"/>
</dbReference>
<accession>A0AB36JWQ4</accession>
<dbReference type="InterPro" id="IPR050445">
    <property type="entry name" value="Bact_polysacc_biosynth/exp"/>
</dbReference>
<evidence type="ECO:0000313" key="4">
    <source>
        <dbReference type="Proteomes" id="UP000189021"/>
    </source>
</evidence>
<keyword evidence="2" id="KW-0812">Transmembrane</keyword>
<dbReference type="PANTHER" id="PTHR32309">
    <property type="entry name" value="TYROSINE-PROTEIN KINASE"/>
    <property type="match status" value="1"/>
</dbReference>
<dbReference type="Proteomes" id="UP000189021">
    <property type="component" value="Unassembled WGS sequence"/>
</dbReference>
<evidence type="ECO:0000313" key="3">
    <source>
        <dbReference type="EMBL" id="OOE39340.1"/>
    </source>
</evidence>